<protein>
    <submittedName>
        <fullName evidence="2">Uncharacterized protein</fullName>
    </submittedName>
</protein>
<feature type="region of interest" description="Disordered" evidence="1">
    <location>
        <begin position="1"/>
        <end position="65"/>
    </location>
</feature>
<proteinExistence type="predicted"/>
<reference evidence="2 3" key="1">
    <citation type="submission" date="2021-06" db="EMBL/GenBank/DDBJ databases">
        <title>Caerostris extrusa draft genome.</title>
        <authorList>
            <person name="Kono N."/>
            <person name="Arakawa K."/>
        </authorList>
    </citation>
    <scope>NUCLEOTIDE SEQUENCE [LARGE SCALE GENOMIC DNA]</scope>
</reference>
<feature type="compositionally biased region" description="Polar residues" evidence="1">
    <location>
        <begin position="1"/>
        <end position="21"/>
    </location>
</feature>
<comment type="caution">
    <text evidence="2">The sequence shown here is derived from an EMBL/GenBank/DDBJ whole genome shotgun (WGS) entry which is preliminary data.</text>
</comment>
<dbReference type="AlphaFoldDB" id="A0AAV4PFW6"/>
<keyword evidence="3" id="KW-1185">Reference proteome</keyword>
<name>A0AAV4PFW6_CAEEX</name>
<evidence type="ECO:0000313" key="2">
    <source>
        <dbReference type="EMBL" id="GIX95318.1"/>
    </source>
</evidence>
<organism evidence="2 3">
    <name type="scientific">Caerostris extrusa</name>
    <name type="common">Bark spider</name>
    <name type="synonym">Caerostris bankana</name>
    <dbReference type="NCBI Taxonomy" id="172846"/>
    <lineage>
        <taxon>Eukaryota</taxon>
        <taxon>Metazoa</taxon>
        <taxon>Ecdysozoa</taxon>
        <taxon>Arthropoda</taxon>
        <taxon>Chelicerata</taxon>
        <taxon>Arachnida</taxon>
        <taxon>Araneae</taxon>
        <taxon>Araneomorphae</taxon>
        <taxon>Entelegynae</taxon>
        <taxon>Araneoidea</taxon>
        <taxon>Araneidae</taxon>
        <taxon>Caerostris</taxon>
    </lineage>
</organism>
<feature type="compositionally biased region" description="Pro residues" evidence="1">
    <location>
        <begin position="50"/>
        <end position="59"/>
    </location>
</feature>
<dbReference type="Proteomes" id="UP001054945">
    <property type="component" value="Unassembled WGS sequence"/>
</dbReference>
<accession>A0AAV4PFW6</accession>
<evidence type="ECO:0000313" key="3">
    <source>
        <dbReference type="Proteomes" id="UP001054945"/>
    </source>
</evidence>
<dbReference type="EMBL" id="BPLR01004492">
    <property type="protein sequence ID" value="GIX95318.1"/>
    <property type="molecule type" value="Genomic_DNA"/>
</dbReference>
<gene>
    <name evidence="2" type="ORF">CEXT_726731</name>
</gene>
<sequence>MERSQSFNNEIQLQSNTTLHSTELLITPNRRPPHPLYRPSNDKTFHSKEGPPPTKPPPSRISSTASLRVAIRGRTDCIEEVKEIPRPSKKGWSMHHARVSWAGREELPLRKTIFCRRLSRGKCKSGKNSIRGEIWEGRDGVFVLVGIG</sequence>
<evidence type="ECO:0000256" key="1">
    <source>
        <dbReference type="SAM" id="MobiDB-lite"/>
    </source>
</evidence>
<feature type="compositionally biased region" description="Basic and acidic residues" evidence="1">
    <location>
        <begin position="40"/>
        <end position="49"/>
    </location>
</feature>